<dbReference type="AlphaFoldDB" id="A0A0D3ECW6"/>
<keyword evidence="3" id="KW-1185">Reference proteome</keyword>
<dbReference type="GeneID" id="106316081"/>
<feature type="chain" id="PRO_5002260585" evidence="1">
    <location>
        <begin position="44"/>
        <end position="142"/>
    </location>
</feature>
<protein>
    <submittedName>
        <fullName evidence="2">Uncharacterized protein</fullName>
    </submittedName>
</protein>
<dbReference type="Gramene" id="Bo9g140810.1">
    <property type="protein sequence ID" value="Bo9g140810.1"/>
    <property type="gene ID" value="Bo9g140810"/>
</dbReference>
<name>A0A0D3ECW6_BRAOL</name>
<evidence type="ECO:0000313" key="3">
    <source>
        <dbReference type="Proteomes" id="UP000032141"/>
    </source>
</evidence>
<dbReference type="Proteomes" id="UP000032141">
    <property type="component" value="Chromosome C9"/>
</dbReference>
<proteinExistence type="predicted"/>
<keyword evidence="1" id="KW-0732">Signal</keyword>
<dbReference type="RefSeq" id="XP_013609400.1">
    <property type="nucleotide sequence ID" value="XM_013753946.1"/>
</dbReference>
<dbReference type="OrthoDB" id="10303785at2759"/>
<reference evidence="2" key="2">
    <citation type="submission" date="2015-03" db="UniProtKB">
        <authorList>
            <consortium name="EnsemblPlants"/>
        </authorList>
    </citation>
    <scope>IDENTIFICATION</scope>
</reference>
<feature type="signal peptide" evidence="1">
    <location>
        <begin position="1"/>
        <end position="43"/>
    </location>
</feature>
<accession>A0A0D3ECW6</accession>
<dbReference type="KEGG" id="boe:106316081"/>
<reference evidence="2 3" key="1">
    <citation type="journal article" date="2014" name="Genome Biol.">
        <title>Transcriptome and methylome profiling reveals relics of genome dominance in the mesopolyploid Brassica oleracea.</title>
        <authorList>
            <person name="Parkin I.A."/>
            <person name="Koh C."/>
            <person name="Tang H."/>
            <person name="Robinson S.J."/>
            <person name="Kagale S."/>
            <person name="Clarke W.E."/>
            <person name="Town C.D."/>
            <person name="Nixon J."/>
            <person name="Krishnakumar V."/>
            <person name="Bidwell S.L."/>
            <person name="Denoeud F."/>
            <person name="Belcram H."/>
            <person name="Links M.G."/>
            <person name="Just J."/>
            <person name="Clarke C."/>
            <person name="Bender T."/>
            <person name="Huebert T."/>
            <person name="Mason A.S."/>
            <person name="Pires J.C."/>
            <person name="Barker G."/>
            <person name="Moore J."/>
            <person name="Walley P.G."/>
            <person name="Manoli S."/>
            <person name="Batley J."/>
            <person name="Edwards D."/>
            <person name="Nelson M.N."/>
            <person name="Wang X."/>
            <person name="Paterson A.H."/>
            <person name="King G."/>
            <person name="Bancroft I."/>
            <person name="Chalhoub B."/>
            <person name="Sharpe A.G."/>
        </authorList>
    </citation>
    <scope>NUCLEOTIDE SEQUENCE</scope>
    <source>
        <strain evidence="2 3">cv. TO1000</strain>
    </source>
</reference>
<sequence length="142" mass="16284">MIHFVSWFLHLASCITISNLRESILVIRLLLLFPLLLLSQVLGESESTREGNAQEIHCSRERSRAAWQIIQDVERRHKLVELDIKLVEQSNVIDVPGLSYRNIHSIASTAIGEMVISFTHSPLLLPLPCLFKISNYKFVFLF</sequence>
<organism evidence="2 3">
    <name type="scientific">Brassica oleracea var. oleracea</name>
    <dbReference type="NCBI Taxonomy" id="109376"/>
    <lineage>
        <taxon>Eukaryota</taxon>
        <taxon>Viridiplantae</taxon>
        <taxon>Streptophyta</taxon>
        <taxon>Embryophyta</taxon>
        <taxon>Tracheophyta</taxon>
        <taxon>Spermatophyta</taxon>
        <taxon>Magnoliopsida</taxon>
        <taxon>eudicotyledons</taxon>
        <taxon>Gunneridae</taxon>
        <taxon>Pentapetalae</taxon>
        <taxon>rosids</taxon>
        <taxon>malvids</taxon>
        <taxon>Brassicales</taxon>
        <taxon>Brassicaceae</taxon>
        <taxon>Brassiceae</taxon>
        <taxon>Brassica</taxon>
    </lineage>
</organism>
<evidence type="ECO:0000256" key="1">
    <source>
        <dbReference type="SAM" id="SignalP"/>
    </source>
</evidence>
<evidence type="ECO:0000313" key="2">
    <source>
        <dbReference type="EnsemblPlants" id="Bo9g140810.1"/>
    </source>
</evidence>
<dbReference type="HOGENOM" id="CLU_1818517_0_0_1"/>
<dbReference type="EnsemblPlants" id="Bo9g140810.1">
    <property type="protein sequence ID" value="Bo9g140810.1"/>
    <property type="gene ID" value="Bo9g140810"/>
</dbReference>